<feature type="domain" description="Cyanobacterial TRADD-N associated 2 transmembrane" evidence="2">
    <location>
        <begin position="41"/>
        <end position="97"/>
    </location>
</feature>
<organism evidence="3 4">
    <name type="scientific">Floridaenema evergladense BLCC-F167</name>
    <dbReference type="NCBI Taxonomy" id="3153639"/>
    <lineage>
        <taxon>Bacteria</taxon>
        <taxon>Bacillati</taxon>
        <taxon>Cyanobacteriota</taxon>
        <taxon>Cyanophyceae</taxon>
        <taxon>Oscillatoriophycideae</taxon>
        <taxon>Aerosakkonematales</taxon>
        <taxon>Aerosakkonemataceae</taxon>
        <taxon>Floridanema</taxon>
        <taxon>Floridanema evergladense</taxon>
    </lineage>
</organism>
<feature type="transmembrane region" description="Helical" evidence="1">
    <location>
        <begin position="46"/>
        <end position="67"/>
    </location>
</feature>
<dbReference type="Pfam" id="PF20712">
    <property type="entry name" value="CyanoTRADDas_TM"/>
    <property type="match status" value="1"/>
</dbReference>
<keyword evidence="1" id="KW-0812">Transmembrane</keyword>
<evidence type="ECO:0000259" key="2">
    <source>
        <dbReference type="Pfam" id="PF20712"/>
    </source>
</evidence>
<accession>A0ABV4WQV8</accession>
<keyword evidence="4" id="KW-1185">Reference proteome</keyword>
<gene>
    <name evidence="3" type="ORF">ACE1CA_23285</name>
</gene>
<dbReference type="Proteomes" id="UP001576780">
    <property type="component" value="Unassembled WGS sequence"/>
</dbReference>
<name>A0ABV4WQV8_9CYAN</name>
<keyword evidence="1" id="KW-1133">Transmembrane helix</keyword>
<comment type="caution">
    <text evidence="3">The sequence shown here is derived from an EMBL/GenBank/DDBJ whole genome shotgun (WGS) entry which is preliminary data.</text>
</comment>
<proteinExistence type="predicted"/>
<evidence type="ECO:0000313" key="4">
    <source>
        <dbReference type="Proteomes" id="UP001576780"/>
    </source>
</evidence>
<dbReference type="EMBL" id="JBHFNT010000215">
    <property type="protein sequence ID" value="MFB2837462.1"/>
    <property type="molecule type" value="Genomic_DNA"/>
</dbReference>
<evidence type="ECO:0000256" key="1">
    <source>
        <dbReference type="SAM" id="Phobius"/>
    </source>
</evidence>
<keyword evidence="1" id="KW-0472">Membrane</keyword>
<protein>
    <recommendedName>
        <fullName evidence="2">Cyanobacterial TRADD-N associated 2 transmembrane domain-containing protein</fullName>
    </recommendedName>
</protein>
<dbReference type="InterPro" id="IPR048567">
    <property type="entry name" value="CyanoTRADDas_TM"/>
</dbReference>
<sequence>MVQIQPKNYFDCSIENNESMLNQQIIQEILHQSHESFKLTQQSFRLALIMSGASAVVSLIGVGLLFTHNASEGAIATASGLISGTSFFQLAREASEQQEKVNERLEKFAEAINQEK</sequence>
<dbReference type="RefSeq" id="WP_413279810.1">
    <property type="nucleotide sequence ID" value="NZ_JBHFNT010000215.1"/>
</dbReference>
<reference evidence="3 4" key="1">
    <citation type="submission" date="2024-09" db="EMBL/GenBank/DDBJ databases">
        <title>Floridaenema gen nov. (Aerosakkonemataceae, Aerosakkonematales ord. nov., Cyanobacteria) from benthic tropical and subtropical fresh waters, with the description of four new species.</title>
        <authorList>
            <person name="Moretto J.A."/>
            <person name="Berthold D.E."/>
            <person name="Lefler F.W."/>
            <person name="Huang I.-S."/>
            <person name="Laughinghouse H. IV."/>
        </authorList>
    </citation>
    <scope>NUCLEOTIDE SEQUENCE [LARGE SCALE GENOMIC DNA]</scope>
    <source>
        <strain evidence="3 4">BLCC-F167</strain>
    </source>
</reference>
<evidence type="ECO:0000313" key="3">
    <source>
        <dbReference type="EMBL" id="MFB2837462.1"/>
    </source>
</evidence>